<accession>A0ABU1THE4</accession>
<keyword evidence="2" id="KW-1003">Cell membrane</keyword>
<gene>
    <name evidence="10" type="ORF">J2W55_004704</name>
</gene>
<keyword evidence="6" id="KW-0769">Symport</keyword>
<dbReference type="Pfam" id="PF06379">
    <property type="entry name" value="RhaT"/>
    <property type="match status" value="1"/>
</dbReference>
<sequence>MQIIFGVFFHLIGGFASGSFYIPYKKIKGWAWESYWIIGGIFSWFIVPPLAAWLTIPGFADIISHTSSSIIGWTYLMGLLWGIGGLTYGLGVRYLGVSLGSTIILGLCSVFGALIPSVYYDFFPKDGKDTFTMLLHTPWGQMVLLGVLLCVVGIVICGMAGMMKEKELTSANGHVEQQANKDYRFGLGIVVAIVSGILSACFNFGIEAGKSMADTANQIWQAAHPGQGNFLYQNNVTYIIILWGGLTTNFIWCMVLNARNKTFGDYTNKKTPLLKNYLFAALAGTTWFLQFFFYGMGESKMGNGASSWILHMAFIILIANMWGLVLKEWKGVSKKALATVIAGILVIILSVLVVGYGNSIK</sequence>
<evidence type="ECO:0000256" key="4">
    <source>
        <dbReference type="ARBA" id="ARBA00022597"/>
    </source>
</evidence>
<evidence type="ECO:0000256" key="9">
    <source>
        <dbReference type="SAM" id="Phobius"/>
    </source>
</evidence>
<comment type="caution">
    <text evidence="10">The sequence shown here is derived from an EMBL/GenBank/DDBJ whole genome shotgun (WGS) entry which is preliminary data.</text>
</comment>
<evidence type="ECO:0000256" key="3">
    <source>
        <dbReference type="ARBA" id="ARBA00022519"/>
    </source>
</evidence>
<evidence type="ECO:0000313" key="10">
    <source>
        <dbReference type="EMBL" id="MDR6944844.1"/>
    </source>
</evidence>
<keyword evidence="11" id="KW-1185">Reference proteome</keyword>
<keyword evidence="5 9" id="KW-0812">Transmembrane</keyword>
<protein>
    <submittedName>
        <fullName evidence="10">L-rhamnose-H+ transport protein</fullName>
    </submittedName>
</protein>
<name>A0ABU1THE4_9SPHI</name>
<feature type="transmembrane region" description="Helical" evidence="9">
    <location>
        <begin position="139"/>
        <end position="162"/>
    </location>
</feature>
<keyword evidence="3" id="KW-0997">Cell inner membrane</keyword>
<feature type="transmembrane region" description="Helical" evidence="9">
    <location>
        <begin position="277"/>
        <end position="296"/>
    </location>
</feature>
<keyword evidence="4" id="KW-0762">Sugar transport</keyword>
<dbReference type="EMBL" id="JAVDUU010000004">
    <property type="protein sequence ID" value="MDR6944844.1"/>
    <property type="molecule type" value="Genomic_DNA"/>
</dbReference>
<feature type="transmembrane region" description="Helical" evidence="9">
    <location>
        <begin position="36"/>
        <end position="56"/>
    </location>
</feature>
<evidence type="ECO:0000256" key="1">
    <source>
        <dbReference type="ARBA" id="ARBA00022448"/>
    </source>
</evidence>
<evidence type="ECO:0000256" key="6">
    <source>
        <dbReference type="ARBA" id="ARBA00022847"/>
    </source>
</evidence>
<feature type="transmembrane region" description="Helical" evidence="9">
    <location>
        <begin position="308"/>
        <end position="325"/>
    </location>
</feature>
<evidence type="ECO:0000256" key="5">
    <source>
        <dbReference type="ARBA" id="ARBA00022692"/>
    </source>
</evidence>
<evidence type="ECO:0000313" key="11">
    <source>
        <dbReference type="Proteomes" id="UP001247620"/>
    </source>
</evidence>
<evidence type="ECO:0000256" key="8">
    <source>
        <dbReference type="ARBA" id="ARBA00023136"/>
    </source>
</evidence>
<reference evidence="10 11" key="1">
    <citation type="submission" date="2023-07" db="EMBL/GenBank/DDBJ databases">
        <title>Sorghum-associated microbial communities from plants grown in Nebraska, USA.</title>
        <authorList>
            <person name="Schachtman D."/>
        </authorList>
    </citation>
    <scope>NUCLEOTIDE SEQUENCE [LARGE SCALE GENOMIC DNA]</scope>
    <source>
        <strain evidence="10 11">3262</strain>
    </source>
</reference>
<feature type="transmembrane region" description="Helical" evidence="9">
    <location>
        <begin position="6"/>
        <end position="24"/>
    </location>
</feature>
<keyword evidence="7 9" id="KW-1133">Transmembrane helix</keyword>
<dbReference type="Proteomes" id="UP001247620">
    <property type="component" value="Unassembled WGS sequence"/>
</dbReference>
<keyword evidence="1" id="KW-0813">Transport</keyword>
<evidence type="ECO:0000256" key="7">
    <source>
        <dbReference type="ARBA" id="ARBA00022989"/>
    </source>
</evidence>
<proteinExistence type="predicted"/>
<feature type="transmembrane region" description="Helical" evidence="9">
    <location>
        <begin position="62"/>
        <end position="83"/>
    </location>
</feature>
<keyword evidence="8 9" id="KW-0472">Membrane</keyword>
<dbReference type="NCBIfam" id="NF010024">
    <property type="entry name" value="PRK13499.1-4"/>
    <property type="match status" value="1"/>
</dbReference>
<feature type="transmembrane region" description="Helical" evidence="9">
    <location>
        <begin position="183"/>
        <end position="206"/>
    </location>
</feature>
<dbReference type="RefSeq" id="WP_310101743.1">
    <property type="nucleotide sequence ID" value="NZ_JAVDUU010000004.1"/>
</dbReference>
<organism evidence="10 11">
    <name type="scientific">Mucilaginibacter pocheonensis</name>
    <dbReference type="NCBI Taxonomy" id="398050"/>
    <lineage>
        <taxon>Bacteria</taxon>
        <taxon>Pseudomonadati</taxon>
        <taxon>Bacteroidota</taxon>
        <taxon>Sphingobacteriia</taxon>
        <taxon>Sphingobacteriales</taxon>
        <taxon>Sphingobacteriaceae</taxon>
        <taxon>Mucilaginibacter</taxon>
    </lineage>
</organism>
<feature type="transmembrane region" description="Helical" evidence="9">
    <location>
        <begin position="236"/>
        <end position="256"/>
    </location>
</feature>
<evidence type="ECO:0000256" key="2">
    <source>
        <dbReference type="ARBA" id="ARBA00022475"/>
    </source>
</evidence>
<feature type="transmembrane region" description="Helical" evidence="9">
    <location>
        <begin position="95"/>
        <end position="119"/>
    </location>
</feature>
<feature type="transmembrane region" description="Helical" evidence="9">
    <location>
        <begin position="337"/>
        <end position="357"/>
    </location>
</feature>
<dbReference type="InterPro" id="IPR004673">
    <property type="entry name" value="L-rhamnose-proton_sym_RhaT"/>
</dbReference>